<name>A0A4S8MCR0_DENBC</name>
<proteinExistence type="predicted"/>
<dbReference type="EMBL" id="ML179114">
    <property type="protein sequence ID" value="THU99773.1"/>
    <property type="molecule type" value="Genomic_DNA"/>
</dbReference>
<dbReference type="Proteomes" id="UP000297245">
    <property type="component" value="Unassembled WGS sequence"/>
</dbReference>
<dbReference type="AlphaFoldDB" id="A0A4S8MCR0"/>
<evidence type="ECO:0000313" key="2">
    <source>
        <dbReference type="Proteomes" id="UP000297245"/>
    </source>
</evidence>
<gene>
    <name evidence="1" type="ORF">K435DRAFT_794704</name>
</gene>
<organism evidence="1 2">
    <name type="scientific">Dendrothele bispora (strain CBS 962.96)</name>
    <dbReference type="NCBI Taxonomy" id="1314807"/>
    <lineage>
        <taxon>Eukaryota</taxon>
        <taxon>Fungi</taxon>
        <taxon>Dikarya</taxon>
        <taxon>Basidiomycota</taxon>
        <taxon>Agaricomycotina</taxon>
        <taxon>Agaricomycetes</taxon>
        <taxon>Agaricomycetidae</taxon>
        <taxon>Agaricales</taxon>
        <taxon>Agaricales incertae sedis</taxon>
        <taxon>Dendrothele</taxon>
    </lineage>
</organism>
<keyword evidence="2" id="KW-1185">Reference proteome</keyword>
<reference evidence="1 2" key="1">
    <citation type="journal article" date="2019" name="Nat. Ecol. Evol.">
        <title>Megaphylogeny resolves global patterns of mushroom evolution.</title>
        <authorList>
            <person name="Varga T."/>
            <person name="Krizsan K."/>
            <person name="Foldi C."/>
            <person name="Dima B."/>
            <person name="Sanchez-Garcia M."/>
            <person name="Sanchez-Ramirez S."/>
            <person name="Szollosi G.J."/>
            <person name="Szarkandi J.G."/>
            <person name="Papp V."/>
            <person name="Albert L."/>
            <person name="Andreopoulos W."/>
            <person name="Angelini C."/>
            <person name="Antonin V."/>
            <person name="Barry K.W."/>
            <person name="Bougher N.L."/>
            <person name="Buchanan P."/>
            <person name="Buyck B."/>
            <person name="Bense V."/>
            <person name="Catcheside P."/>
            <person name="Chovatia M."/>
            <person name="Cooper J."/>
            <person name="Damon W."/>
            <person name="Desjardin D."/>
            <person name="Finy P."/>
            <person name="Geml J."/>
            <person name="Haridas S."/>
            <person name="Hughes K."/>
            <person name="Justo A."/>
            <person name="Karasinski D."/>
            <person name="Kautmanova I."/>
            <person name="Kiss B."/>
            <person name="Kocsube S."/>
            <person name="Kotiranta H."/>
            <person name="LaButti K.M."/>
            <person name="Lechner B.E."/>
            <person name="Liimatainen K."/>
            <person name="Lipzen A."/>
            <person name="Lukacs Z."/>
            <person name="Mihaltcheva S."/>
            <person name="Morgado L.N."/>
            <person name="Niskanen T."/>
            <person name="Noordeloos M.E."/>
            <person name="Ohm R.A."/>
            <person name="Ortiz-Santana B."/>
            <person name="Ovrebo C."/>
            <person name="Racz N."/>
            <person name="Riley R."/>
            <person name="Savchenko A."/>
            <person name="Shiryaev A."/>
            <person name="Soop K."/>
            <person name="Spirin V."/>
            <person name="Szebenyi C."/>
            <person name="Tomsovsky M."/>
            <person name="Tulloss R.E."/>
            <person name="Uehling J."/>
            <person name="Grigoriev I.V."/>
            <person name="Vagvolgyi C."/>
            <person name="Papp T."/>
            <person name="Martin F.M."/>
            <person name="Miettinen O."/>
            <person name="Hibbett D.S."/>
            <person name="Nagy L.G."/>
        </authorList>
    </citation>
    <scope>NUCLEOTIDE SEQUENCE [LARGE SCALE GENOMIC DNA]</scope>
    <source>
        <strain evidence="1 2">CBS 962.96</strain>
    </source>
</reference>
<evidence type="ECO:0000313" key="1">
    <source>
        <dbReference type="EMBL" id="THU99773.1"/>
    </source>
</evidence>
<sequence>MAQERYFNANTSSLTSKYTDSTRMIMTYDYEKGEQAGIICSKVPKKGPTLISRDPALQSKEVLAAGVNHSIDIFLDTVAVGGGLSGIIVQRALNITTPLPPSCATTGQFLPSTIPSIDMDSFNTENLIHLAELPFHNAEASRKILFMSVLSRVSSSGFQDGRRLKRCSVHAMNLLTYNLPLPYYFYGSEYYNPLLSPEVDEEIPELLA</sequence>
<protein>
    <submittedName>
        <fullName evidence="1">Uncharacterized protein</fullName>
    </submittedName>
</protein>
<accession>A0A4S8MCR0</accession>